<evidence type="ECO:0000256" key="5">
    <source>
        <dbReference type="SAM" id="MobiDB-lite"/>
    </source>
</evidence>
<dbReference type="OrthoDB" id="2527451at2759"/>
<dbReference type="STRING" id="215250.A0A316YKE9"/>
<dbReference type="GO" id="GO:0006617">
    <property type="term" value="P:SRP-dependent cotranslational protein targeting to membrane, signal sequence recognition"/>
    <property type="evidence" value="ECO:0007669"/>
    <property type="project" value="TreeGrafter"/>
</dbReference>
<name>A0A316YKE9_9BASI</name>
<keyword evidence="3" id="KW-0733">Signal recognition particle</keyword>
<keyword evidence="7" id="KW-1185">Reference proteome</keyword>
<evidence type="ECO:0000313" key="6">
    <source>
        <dbReference type="EMBL" id="PWN89689.1"/>
    </source>
</evidence>
<evidence type="ECO:0000256" key="2">
    <source>
        <dbReference type="ARBA" id="ARBA00022490"/>
    </source>
</evidence>
<evidence type="ECO:0000313" key="7">
    <source>
        <dbReference type="Proteomes" id="UP000245768"/>
    </source>
</evidence>
<dbReference type="Proteomes" id="UP000245768">
    <property type="component" value="Unassembled WGS sequence"/>
</dbReference>
<feature type="compositionally biased region" description="Gly residues" evidence="5">
    <location>
        <begin position="42"/>
        <end position="55"/>
    </location>
</feature>
<dbReference type="InterPro" id="IPR036521">
    <property type="entry name" value="SRP19-like_sf"/>
</dbReference>
<feature type="region of interest" description="Disordered" evidence="5">
    <location>
        <begin position="1"/>
        <end position="35"/>
    </location>
</feature>
<dbReference type="GO" id="GO:0008312">
    <property type="term" value="F:7S RNA binding"/>
    <property type="evidence" value="ECO:0007669"/>
    <property type="project" value="InterPro"/>
</dbReference>
<dbReference type="RefSeq" id="XP_025376887.1">
    <property type="nucleotide sequence ID" value="XM_025522235.1"/>
</dbReference>
<keyword evidence="2" id="KW-0963">Cytoplasm</keyword>
<sequence length="337" mass="35737">MSGTIEEFDDDTDFALPSAPPAAPGGASADQMAQLQQMMAQMGGGGGGAPGGPSGGMPPQLAQMMSQMGGGGAGGMGGGFPGGPADLPANPTLTAEEKRWTTLYPIYFDAKRPFRKGARRIKLDEACLWPLSEDIADAAQRLRLLHAHEPRKTHPSDWENPGRVKVRLFDDDGKAVDAKIQSKQDLIKEVASMIQSQCGGKPAKTAAKKEGAAEKTGKENSKNSKDKSVPKRKTQRLLPHARIEAKSAPPLAQRYPVTSPAREVGMLNADLGGMLGGMEGMGPLGAMMGQMGLGGGDDDDEEGEGGAQEDKEDEKKKKDPLQNLSRRQRKKVIRVGR</sequence>
<dbReference type="InParanoid" id="A0A316YKE9"/>
<reference evidence="6" key="1">
    <citation type="journal article" date="2018" name="Mol. Biol. Evol.">
        <title>Broad Genomic Sampling Reveals a Smut Pathogenic Ancestry of the Fungal Clade Ustilaginomycotina.</title>
        <authorList>
            <person name="Kijpornyongpan T."/>
            <person name="Mondo S.J."/>
            <person name="Barry K."/>
            <person name="Sandor L."/>
            <person name="Lee J."/>
            <person name="Lipzen A."/>
            <person name="Pangilinan J."/>
            <person name="LaButti K."/>
            <person name="Hainaut M."/>
            <person name="Henrissat B."/>
            <person name="Grigoriev I.V."/>
            <person name="Spatafora J.W."/>
            <person name="Aime M.C."/>
        </authorList>
    </citation>
    <scope>NUCLEOTIDE SEQUENCE [LARGE SCALE GENOMIC DNA]</scope>
    <source>
        <strain evidence="6">MCA 4198</strain>
    </source>
</reference>
<accession>A0A316YKE9</accession>
<feature type="region of interest" description="Disordered" evidence="5">
    <location>
        <begin position="41"/>
        <end position="60"/>
    </location>
</feature>
<feature type="compositionally biased region" description="Basic residues" evidence="5">
    <location>
        <begin position="326"/>
        <end position="337"/>
    </location>
</feature>
<feature type="region of interest" description="Disordered" evidence="5">
    <location>
        <begin position="197"/>
        <end position="257"/>
    </location>
</feature>
<feature type="compositionally biased region" description="Low complexity" evidence="5">
    <location>
        <begin position="24"/>
        <end position="35"/>
    </location>
</feature>
<dbReference type="GO" id="GO:0005786">
    <property type="term" value="C:signal recognition particle, endoplasmic reticulum targeting"/>
    <property type="evidence" value="ECO:0007669"/>
    <property type="project" value="UniProtKB-KW"/>
</dbReference>
<evidence type="ECO:0000256" key="4">
    <source>
        <dbReference type="ARBA" id="ARBA00023274"/>
    </source>
</evidence>
<dbReference type="EMBL" id="KZ819637">
    <property type="protein sequence ID" value="PWN89689.1"/>
    <property type="molecule type" value="Genomic_DNA"/>
</dbReference>
<feature type="compositionally biased region" description="Acidic residues" evidence="5">
    <location>
        <begin position="1"/>
        <end position="13"/>
    </location>
</feature>
<feature type="compositionally biased region" description="Basic and acidic residues" evidence="5">
    <location>
        <begin position="207"/>
        <end position="229"/>
    </location>
</feature>
<feature type="region of interest" description="Disordered" evidence="5">
    <location>
        <begin position="286"/>
        <end position="337"/>
    </location>
</feature>
<dbReference type="GeneID" id="37044151"/>
<dbReference type="PANTHER" id="PTHR17453:SF0">
    <property type="entry name" value="SIGNAL RECOGNITION PARTICLE 19 KDA PROTEIN"/>
    <property type="match status" value="1"/>
</dbReference>
<dbReference type="Gene3D" id="3.30.56.30">
    <property type="entry name" value="Signal recognition particle, SRP19-like subunit"/>
    <property type="match status" value="1"/>
</dbReference>
<dbReference type="PANTHER" id="PTHR17453">
    <property type="entry name" value="SIGNAL RECOGNITION PARTICLE 19 KD PROTEIN"/>
    <property type="match status" value="1"/>
</dbReference>
<dbReference type="Pfam" id="PF01922">
    <property type="entry name" value="SRP19"/>
    <property type="match status" value="1"/>
</dbReference>
<evidence type="ECO:0000256" key="3">
    <source>
        <dbReference type="ARBA" id="ARBA00023135"/>
    </source>
</evidence>
<organism evidence="6 7">
    <name type="scientific">Acaromyces ingoldii</name>
    <dbReference type="NCBI Taxonomy" id="215250"/>
    <lineage>
        <taxon>Eukaryota</taxon>
        <taxon>Fungi</taxon>
        <taxon>Dikarya</taxon>
        <taxon>Basidiomycota</taxon>
        <taxon>Ustilaginomycotina</taxon>
        <taxon>Exobasidiomycetes</taxon>
        <taxon>Exobasidiales</taxon>
        <taxon>Cryptobasidiaceae</taxon>
        <taxon>Acaromyces</taxon>
    </lineage>
</organism>
<comment type="subcellular location">
    <subcellularLocation>
        <location evidence="1">Cytoplasm</location>
    </subcellularLocation>
</comment>
<dbReference type="InterPro" id="IPR002778">
    <property type="entry name" value="Signal_recog_particle_SRP19"/>
</dbReference>
<dbReference type="AlphaFoldDB" id="A0A316YKE9"/>
<keyword evidence="4" id="KW-0687">Ribonucleoprotein</keyword>
<gene>
    <name evidence="6" type="ORF">FA10DRAFT_268212</name>
</gene>
<proteinExistence type="predicted"/>
<dbReference type="SUPFAM" id="SSF69695">
    <property type="entry name" value="SRP19"/>
    <property type="match status" value="1"/>
</dbReference>
<evidence type="ECO:0000256" key="1">
    <source>
        <dbReference type="ARBA" id="ARBA00004496"/>
    </source>
</evidence>
<protein>
    <submittedName>
        <fullName evidence="6">Signal recognition particle, SRP19 subunit</fullName>
    </submittedName>
</protein>